<proteinExistence type="predicted"/>
<comment type="caution">
    <text evidence="2">The sequence shown here is derived from an EMBL/GenBank/DDBJ whole genome shotgun (WGS) entry which is preliminary data.</text>
</comment>
<dbReference type="InterPro" id="IPR047928">
    <property type="entry name" value="Perm_prefix_1"/>
</dbReference>
<feature type="transmembrane region" description="Helical" evidence="1">
    <location>
        <begin position="99"/>
        <end position="118"/>
    </location>
</feature>
<protein>
    <submittedName>
        <fullName evidence="2">Uncharacterized protein</fullName>
    </submittedName>
</protein>
<name>A0A7K1L030_9ACTN</name>
<accession>A0A7K1L030</accession>
<sequence>MTAPGPTAPGARPAEARDPIEDYAAALTGALRGPSRLKARMVEEIRDGLADTVAAHTGEGVPYPDAVRRAVQEFGTADELVPGCQRELTIAQARHTGRVAALTVPFLAGCWFLTWTSGPGDGWPLRLLSVHLGCVAAAAALLAAVALTATGPLARRLPTPRRLPLAVAWSGTAAGVAMGIGALALLTAAAPAANWPLMAVAGALTAVSHAGVTASARACRHCARA</sequence>
<keyword evidence="1" id="KW-0812">Transmembrane</keyword>
<organism evidence="2 3">
    <name type="scientific">Actinomadura litoris</name>
    <dbReference type="NCBI Taxonomy" id="2678616"/>
    <lineage>
        <taxon>Bacteria</taxon>
        <taxon>Bacillati</taxon>
        <taxon>Actinomycetota</taxon>
        <taxon>Actinomycetes</taxon>
        <taxon>Streptosporangiales</taxon>
        <taxon>Thermomonosporaceae</taxon>
        <taxon>Actinomadura</taxon>
    </lineage>
</organism>
<evidence type="ECO:0000313" key="3">
    <source>
        <dbReference type="Proteomes" id="UP000432015"/>
    </source>
</evidence>
<keyword evidence="3" id="KW-1185">Reference proteome</keyword>
<dbReference type="EMBL" id="WOFH01000004">
    <property type="protein sequence ID" value="MUN37798.1"/>
    <property type="molecule type" value="Genomic_DNA"/>
</dbReference>
<feature type="transmembrane region" description="Helical" evidence="1">
    <location>
        <begin position="130"/>
        <end position="154"/>
    </location>
</feature>
<keyword evidence="1" id="KW-0472">Membrane</keyword>
<keyword evidence="1" id="KW-1133">Transmembrane helix</keyword>
<gene>
    <name evidence="2" type="ORF">GNZ18_14435</name>
</gene>
<feature type="transmembrane region" description="Helical" evidence="1">
    <location>
        <begin position="166"/>
        <end position="189"/>
    </location>
</feature>
<dbReference type="NCBIfam" id="NF038403">
    <property type="entry name" value="perm_prefix_1"/>
    <property type="match status" value="1"/>
</dbReference>
<evidence type="ECO:0000313" key="2">
    <source>
        <dbReference type="EMBL" id="MUN37798.1"/>
    </source>
</evidence>
<dbReference type="RefSeq" id="WP_156216869.1">
    <property type="nucleotide sequence ID" value="NZ_WOFH01000004.1"/>
</dbReference>
<dbReference type="Proteomes" id="UP000432015">
    <property type="component" value="Unassembled WGS sequence"/>
</dbReference>
<feature type="transmembrane region" description="Helical" evidence="1">
    <location>
        <begin position="195"/>
        <end position="216"/>
    </location>
</feature>
<evidence type="ECO:0000256" key="1">
    <source>
        <dbReference type="SAM" id="Phobius"/>
    </source>
</evidence>
<dbReference type="AlphaFoldDB" id="A0A7K1L030"/>
<reference evidence="2 3" key="1">
    <citation type="submission" date="2019-11" db="EMBL/GenBank/DDBJ databases">
        <authorList>
            <person name="Cao P."/>
        </authorList>
    </citation>
    <scope>NUCLEOTIDE SEQUENCE [LARGE SCALE GENOMIC DNA]</scope>
    <source>
        <strain evidence="2 3">NEAU-AAG5</strain>
    </source>
</reference>